<reference evidence="4 5" key="1">
    <citation type="submission" date="2025-04" db="UniProtKB">
        <authorList>
            <consortium name="RefSeq"/>
        </authorList>
    </citation>
    <scope>IDENTIFICATION</scope>
</reference>
<dbReference type="InterPro" id="IPR001623">
    <property type="entry name" value="DnaJ_domain"/>
</dbReference>
<dbReference type="InterPro" id="IPR018253">
    <property type="entry name" value="DnaJ_domain_CS"/>
</dbReference>
<dbReference type="RefSeq" id="XP_010926823.1">
    <property type="nucleotide sequence ID" value="XM_010928521.1"/>
</dbReference>
<dbReference type="SMART" id="SM00271">
    <property type="entry name" value="DnaJ"/>
    <property type="match status" value="1"/>
</dbReference>
<evidence type="ECO:0000259" key="2">
    <source>
        <dbReference type="PROSITE" id="PS50076"/>
    </source>
</evidence>
<evidence type="ECO:0000313" key="6">
    <source>
        <dbReference type="RefSeq" id="XP_010926823.1"/>
    </source>
</evidence>
<dbReference type="Pfam" id="PF23551">
    <property type="entry name" value="Zn_ribbon_20"/>
    <property type="match status" value="1"/>
</dbReference>
<name>A0A6I9RI05_ELAGV</name>
<feature type="compositionally biased region" description="Low complexity" evidence="1">
    <location>
        <begin position="238"/>
        <end position="259"/>
    </location>
</feature>
<dbReference type="InterPro" id="IPR036869">
    <property type="entry name" value="J_dom_sf"/>
</dbReference>
<feature type="region of interest" description="Disordered" evidence="1">
    <location>
        <begin position="156"/>
        <end position="193"/>
    </location>
</feature>
<dbReference type="AlphaFoldDB" id="A0A6I9RI05"/>
<dbReference type="InterPro" id="IPR056988">
    <property type="entry name" value="Zn_ribbon_pln"/>
</dbReference>
<feature type="compositionally biased region" description="Polar residues" evidence="1">
    <location>
        <begin position="260"/>
        <end position="272"/>
    </location>
</feature>
<evidence type="ECO:0000313" key="5">
    <source>
        <dbReference type="RefSeq" id="XP_010926822.1"/>
    </source>
</evidence>
<dbReference type="SUPFAM" id="SSF46565">
    <property type="entry name" value="Chaperone J-domain"/>
    <property type="match status" value="1"/>
</dbReference>
<dbReference type="InterPro" id="IPR024593">
    <property type="entry name" value="DUF3444"/>
</dbReference>
<dbReference type="Pfam" id="PF11926">
    <property type="entry name" value="DUF3444"/>
    <property type="match status" value="1"/>
</dbReference>
<feature type="region of interest" description="Disordered" evidence="1">
    <location>
        <begin position="461"/>
        <end position="482"/>
    </location>
</feature>
<evidence type="ECO:0000313" key="4">
    <source>
        <dbReference type="RefSeq" id="XP_010926821.1"/>
    </source>
</evidence>
<sequence length="766" mass="85800">MECNKDEALRAKEIAEKKFMEKDIAGAKKFALKAQNLFPLLEGISQLIATLDVYLASEVKVHGEKDWYAILCVNVSADDETLKKQYRKLALQLHPDKNKSVGAEGAFQLISEAWSVLSDKTKRLLYDQKRNVKGCQQKTSLGNKDSNGFYNFANSATSRARAPKGTSGPASTPPRPPPPPPRPPPPRPSKPNTFWTSCNRCKMQYEYLRVYLNHNLLCPNCREPFLASETGFPTNGPNSSASWSASQQRQQNSNHNSSSKNVYGSGKSTSTPGMGASGFQHGVGVHLDSYNNVNFQWGPFSRTAGAASATASSAAAAQAANMVHQTYEKVRREREEAQAAARKEEALRRKIYASKRNAGGSGNLYTGSSDSVSTRKRRGIGEDAGNDNGGPQTGRVGASEMERVDGGTADFFKSRMNSRQFNLAREFSQLDIRNILIEKTKVTICKKLKEWNSDAAAKKEEKEKEKAKKKQKLDVNDEEKPKDVVYGNANQDVSVDFESKNKPAIGKKDSSNDLNADSGKWIGESVTINVLDPDFHDFDKDRTEKSIDGEQIWATYDNDDGMPRFYVIVQKVISLKPFRTRLSFLTSRNNREFGPLDWVDSGFTKSCGDFRVGRYETIDTINIFSHRVKFEKGPRGLIKILPRKGEIWALYRNWSADWDENTPDEVIHQYDMVEVLDEYSEEQGVSVIPLVKVAGFKTVFRRHVDPREARRVPREEMFRFSHQVPSYVLTGEEGQNAPKGCHELDPAATPLELLQVITETQEDKVM</sequence>
<feature type="domain" description="J" evidence="2">
    <location>
        <begin position="66"/>
        <end position="130"/>
    </location>
</feature>
<accession>A0A6I9RI05</accession>
<dbReference type="Proteomes" id="UP000504607">
    <property type="component" value="Chromosome 7"/>
</dbReference>
<dbReference type="RefSeq" id="XP_010926822.1">
    <property type="nucleotide sequence ID" value="XM_010928520.1"/>
</dbReference>
<dbReference type="OrthoDB" id="66964at2759"/>
<organism evidence="3 5">
    <name type="scientific">Elaeis guineensis var. tenera</name>
    <name type="common">Oil palm</name>
    <dbReference type="NCBI Taxonomy" id="51953"/>
    <lineage>
        <taxon>Eukaryota</taxon>
        <taxon>Viridiplantae</taxon>
        <taxon>Streptophyta</taxon>
        <taxon>Embryophyta</taxon>
        <taxon>Tracheophyta</taxon>
        <taxon>Spermatophyta</taxon>
        <taxon>Magnoliopsida</taxon>
        <taxon>Liliopsida</taxon>
        <taxon>Arecaceae</taxon>
        <taxon>Arecoideae</taxon>
        <taxon>Cocoseae</taxon>
        <taxon>Elaeidinae</taxon>
        <taxon>Elaeis</taxon>
    </lineage>
</organism>
<dbReference type="Pfam" id="PF00226">
    <property type="entry name" value="DnaJ"/>
    <property type="match status" value="1"/>
</dbReference>
<feature type="compositionally biased region" description="Polar residues" evidence="1">
    <location>
        <begin position="363"/>
        <end position="372"/>
    </location>
</feature>
<evidence type="ECO:0000313" key="7">
    <source>
        <dbReference type="RefSeq" id="XP_029121534.1"/>
    </source>
</evidence>
<evidence type="ECO:0000313" key="3">
    <source>
        <dbReference type="Proteomes" id="UP000504607"/>
    </source>
</evidence>
<dbReference type="GO" id="GO:0005783">
    <property type="term" value="C:endoplasmic reticulum"/>
    <property type="evidence" value="ECO:0007669"/>
    <property type="project" value="UniProtKB-ARBA"/>
</dbReference>
<dbReference type="PROSITE" id="PS00636">
    <property type="entry name" value="DNAJ_1"/>
    <property type="match status" value="1"/>
</dbReference>
<dbReference type="PANTHER" id="PTHR44137:SF32">
    <property type="entry name" value="DNAJ HEAT SHOCK AMINO-TERMINAL DOMAIN PROTEIN"/>
    <property type="match status" value="1"/>
</dbReference>
<dbReference type="PANTHER" id="PTHR44137">
    <property type="entry name" value="BNAC03G44070D PROTEIN"/>
    <property type="match status" value="1"/>
</dbReference>
<gene>
    <name evidence="4 5 6 7" type="primary">LOC105048990</name>
</gene>
<evidence type="ECO:0000256" key="1">
    <source>
        <dbReference type="SAM" id="MobiDB-lite"/>
    </source>
</evidence>
<dbReference type="RefSeq" id="XP_010926821.1">
    <property type="nucleotide sequence ID" value="XM_010928519.1"/>
</dbReference>
<dbReference type="RefSeq" id="XP_029121534.1">
    <property type="nucleotide sequence ID" value="XM_029265701.1"/>
</dbReference>
<feature type="region of interest" description="Disordered" evidence="1">
    <location>
        <begin position="232"/>
        <end position="277"/>
    </location>
</feature>
<protein>
    <submittedName>
        <fullName evidence="4 5">Uncharacterized protein LOC105048990</fullName>
    </submittedName>
</protein>
<feature type="region of interest" description="Disordered" evidence="1">
    <location>
        <begin position="358"/>
        <end position="400"/>
    </location>
</feature>
<dbReference type="PROSITE" id="PS50076">
    <property type="entry name" value="DNAJ_2"/>
    <property type="match status" value="1"/>
</dbReference>
<keyword evidence="3" id="KW-1185">Reference proteome</keyword>
<dbReference type="CDD" id="cd06257">
    <property type="entry name" value="DnaJ"/>
    <property type="match status" value="1"/>
</dbReference>
<dbReference type="PRINTS" id="PR00625">
    <property type="entry name" value="JDOMAIN"/>
</dbReference>
<proteinExistence type="predicted"/>
<feature type="compositionally biased region" description="Pro residues" evidence="1">
    <location>
        <begin position="171"/>
        <end position="189"/>
    </location>
</feature>
<dbReference type="Gene3D" id="1.10.287.110">
    <property type="entry name" value="DnaJ domain"/>
    <property type="match status" value="1"/>
</dbReference>